<gene>
    <name evidence="6" type="ORF">GGR03_003131</name>
</gene>
<feature type="domain" description="Response regulatory" evidence="5">
    <location>
        <begin position="3"/>
        <end position="120"/>
    </location>
</feature>
<dbReference type="SUPFAM" id="SSF52172">
    <property type="entry name" value="CheY-like"/>
    <property type="match status" value="1"/>
</dbReference>
<keyword evidence="3" id="KW-0804">Transcription</keyword>
<dbReference type="InterPro" id="IPR050595">
    <property type="entry name" value="Bact_response_regulator"/>
</dbReference>
<dbReference type="PROSITE" id="PS50110">
    <property type="entry name" value="RESPONSE_REGULATORY"/>
    <property type="match status" value="1"/>
</dbReference>
<keyword evidence="1" id="KW-0597">Phosphoprotein</keyword>
<proteinExistence type="predicted"/>
<sequence length="141" mass="15100">MQTCLVVDEAPVVRKVVSRMLPQLGLVVECVAGPGEATDWVEHNGLPDLLLVAATVLGNDAPDLVRQIKAMPGGAQVIVLALIVDGNLGLMTRLKRAGVAGFVYKPFDRISLRAAITPYLAEAAPWKSGSERRPDQFRVAT</sequence>
<name>A0A7W6HF51_9HYPH</name>
<evidence type="ECO:0000256" key="3">
    <source>
        <dbReference type="ARBA" id="ARBA00023163"/>
    </source>
</evidence>
<dbReference type="InterPro" id="IPR011006">
    <property type="entry name" value="CheY-like_superfamily"/>
</dbReference>
<evidence type="ECO:0000256" key="4">
    <source>
        <dbReference type="PROSITE-ProRule" id="PRU00169"/>
    </source>
</evidence>
<dbReference type="Pfam" id="PF00072">
    <property type="entry name" value="Response_reg"/>
    <property type="match status" value="1"/>
</dbReference>
<dbReference type="GO" id="GO:0000160">
    <property type="term" value="P:phosphorelay signal transduction system"/>
    <property type="evidence" value="ECO:0007669"/>
    <property type="project" value="InterPro"/>
</dbReference>
<evidence type="ECO:0000313" key="7">
    <source>
        <dbReference type="Proteomes" id="UP000588647"/>
    </source>
</evidence>
<reference evidence="6 7" key="1">
    <citation type="submission" date="2020-08" db="EMBL/GenBank/DDBJ databases">
        <title>Genomic Encyclopedia of Type Strains, Phase IV (KMG-IV): sequencing the most valuable type-strain genomes for metagenomic binning, comparative biology and taxonomic classification.</title>
        <authorList>
            <person name="Goeker M."/>
        </authorList>
    </citation>
    <scope>NUCLEOTIDE SEQUENCE [LARGE SCALE GENOMIC DNA]</scope>
    <source>
        <strain evidence="6 7">DSM 103570</strain>
    </source>
</reference>
<dbReference type="PANTHER" id="PTHR44591">
    <property type="entry name" value="STRESS RESPONSE REGULATOR PROTEIN 1"/>
    <property type="match status" value="1"/>
</dbReference>
<keyword evidence="7" id="KW-1185">Reference proteome</keyword>
<organism evidence="6 7">
    <name type="scientific">Aurantimonas endophytica</name>
    <dbReference type="NCBI Taxonomy" id="1522175"/>
    <lineage>
        <taxon>Bacteria</taxon>
        <taxon>Pseudomonadati</taxon>
        <taxon>Pseudomonadota</taxon>
        <taxon>Alphaproteobacteria</taxon>
        <taxon>Hyphomicrobiales</taxon>
        <taxon>Aurantimonadaceae</taxon>
        <taxon>Aurantimonas</taxon>
    </lineage>
</organism>
<evidence type="ECO:0000256" key="2">
    <source>
        <dbReference type="ARBA" id="ARBA00023015"/>
    </source>
</evidence>
<dbReference type="AlphaFoldDB" id="A0A7W6HF51"/>
<comment type="caution">
    <text evidence="4">Lacks conserved residue(s) required for the propagation of feature annotation.</text>
</comment>
<comment type="caution">
    <text evidence="6">The sequence shown here is derived from an EMBL/GenBank/DDBJ whole genome shotgun (WGS) entry which is preliminary data.</text>
</comment>
<dbReference type="EMBL" id="JACIEM010000004">
    <property type="protein sequence ID" value="MBB4004043.1"/>
    <property type="molecule type" value="Genomic_DNA"/>
</dbReference>
<dbReference type="InterPro" id="IPR001789">
    <property type="entry name" value="Sig_transdc_resp-reg_receiver"/>
</dbReference>
<dbReference type="SMART" id="SM00448">
    <property type="entry name" value="REC"/>
    <property type="match status" value="1"/>
</dbReference>
<evidence type="ECO:0000259" key="5">
    <source>
        <dbReference type="PROSITE" id="PS50110"/>
    </source>
</evidence>
<dbReference type="RefSeq" id="WP_183209617.1">
    <property type="nucleotide sequence ID" value="NZ_JAAAMM010000004.1"/>
</dbReference>
<protein>
    <submittedName>
        <fullName evidence="6">Two-component system chemotaxis response regulator CheY</fullName>
    </submittedName>
</protein>
<dbReference type="Gene3D" id="3.40.50.2300">
    <property type="match status" value="1"/>
</dbReference>
<accession>A0A7W6HF51</accession>
<evidence type="ECO:0000313" key="6">
    <source>
        <dbReference type="EMBL" id="MBB4004043.1"/>
    </source>
</evidence>
<keyword evidence="2" id="KW-0805">Transcription regulation</keyword>
<evidence type="ECO:0000256" key="1">
    <source>
        <dbReference type="ARBA" id="ARBA00022553"/>
    </source>
</evidence>
<dbReference type="PANTHER" id="PTHR44591:SF3">
    <property type="entry name" value="RESPONSE REGULATORY DOMAIN-CONTAINING PROTEIN"/>
    <property type="match status" value="1"/>
</dbReference>
<dbReference type="Proteomes" id="UP000588647">
    <property type="component" value="Unassembled WGS sequence"/>
</dbReference>